<organism evidence="1 2">
    <name type="scientific">Microdochium trichocladiopsis</name>
    <dbReference type="NCBI Taxonomy" id="1682393"/>
    <lineage>
        <taxon>Eukaryota</taxon>
        <taxon>Fungi</taxon>
        <taxon>Dikarya</taxon>
        <taxon>Ascomycota</taxon>
        <taxon>Pezizomycotina</taxon>
        <taxon>Sordariomycetes</taxon>
        <taxon>Xylariomycetidae</taxon>
        <taxon>Xylariales</taxon>
        <taxon>Microdochiaceae</taxon>
        <taxon>Microdochium</taxon>
    </lineage>
</organism>
<sequence length="191" mass="21621">MDFTESAEGFEATAGDHPVEQRLEPLLAGFRELGDTVCRFRARNGVTFSVPSLLRLDLDPAHQLGGLVSTSSHRNLFDTYLSLDTGWLWPAALSHERGAWTGNKTIVTWSYRQLDPCPRSICIRPAWRSTNNFDVRIPDPDGLPRGAPFGKTNQVFERNKEKRNFIQHVSEIYTPGRGGVDERASRMMRFD</sequence>
<keyword evidence="2" id="KW-1185">Reference proteome</keyword>
<name>A0A9P9BVA0_9PEZI</name>
<comment type="caution">
    <text evidence="1">The sequence shown here is derived from an EMBL/GenBank/DDBJ whole genome shotgun (WGS) entry which is preliminary data.</text>
</comment>
<dbReference type="AlphaFoldDB" id="A0A9P9BVA0"/>
<evidence type="ECO:0000313" key="1">
    <source>
        <dbReference type="EMBL" id="KAH7033117.1"/>
    </source>
</evidence>
<proteinExistence type="predicted"/>
<evidence type="ECO:0000313" key="2">
    <source>
        <dbReference type="Proteomes" id="UP000756346"/>
    </source>
</evidence>
<dbReference type="GeneID" id="70192080"/>
<accession>A0A9P9BVA0</accession>
<dbReference type="Proteomes" id="UP000756346">
    <property type="component" value="Unassembled WGS sequence"/>
</dbReference>
<dbReference type="EMBL" id="JAGTJQ010000004">
    <property type="protein sequence ID" value="KAH7033117.1"/>
    <property type="molecule type" value="Genomic_DNA"/>
</dbReference>
<reference evidence="1" key="1">
    <citation type="journal article" date="2021" name="Nat. Commun.">
        <title>Genetic determinants of endophytism in the Arabidopsis root mycobiome.</title>
        <authorList>
            <person name="Mesny F."/>
            <person name="Miyauchi S."/>
            <person name="Thiergart T."/>
            <person name="Pickel B."/>
            <person name="Atanasova L."/>
            <person name="Karlsson M."/>
            <person name="Huettel B."/>
            <person name="Barry K.W."/>
            <person name="Haridas S."/>
            <person name="Chen C."/>
            <person name="Bauer D."/>
            <person name="Andreopoulos W."/>
            <person name="Pangilinan J."/>
            <person name="LaButti K."/>
            <person name="Riley R."/>
            <person name="Lipzen A."/>
            <person name="Clum A."/>
            <person name="Drula E."/>
            <person name="Henrissat B."/>
            <person name="Kohler A."/>
            <person name="Grigoriev I.V."/>
            <person name="Martin F.M."/>
            <person name="Hacquard S."/>
        </authorList>
    </citation>
    <scope>NUCLEOTIDE SEQUENCE</scope>
    <source>
        <strain evidence="1">MPI-CAGE-CH-0230</strain>
    </source>
</reference>
<protein>
    <submittedName>
        <fullName evidence="1">Uncharacterized protein</fullName>
    </submittedName>
</protein>
<dbReference type="RefSeq" id="XP_046013949.1">
    <property type="nucleotide sequence ID" value="XM_046162534.1"/>
</dbReference>
<gene>
    <name evidence="1" type="ORF">B0I36DRAFT_430413</name>
</gene>